<dbReference type="GO" id="GO:0006950">
    <property type="term" value="P:response to stress"/>
    <property type="evidence" value="ECO:0007669"/>
    <property type="project" value="TreeGrafter"/>
</dbReference>
<dbReference type="GO" id="GO:0003700">
    <property type="term" value="F:DNA-binding transcription factor activity"/>
    <property type="evidence" value="ECO:0007669"/>
    <property type="project" value="InterPro"/>
</dbReference>
<proteinExistence type="predicted"/>
<keyword evidence="3" id="KW-1185">Reference proteome</keyword>
<dbReference type="PANTHER" id="PTHR33164">
    <property type="entry name" value="TRANSCRIPTIONAL REGULATOR, MARR FAMILY"/>
    <property type="match status" value="1"/>
</dbReference>
<gene>
    <name evidence="2" type="ORF">EDD34_3667</name>
</gene>
<dbReference type="PANTHER" id="PTHR33164:SF99">
    <property type="entry name" value="MARR FAMILY REGULATORY PROTEIN"/>
    <property type="match status" value="1"/>
</dbReference>
<dbReference type="InterPro" id="IPR036388">
    <property type="entry name" value="WH-like_DNA-bd_sf"/>
</dbReference>
<evidence type="ECO:0000313" key="2">
    <source>
        <dbReference type="EMBL" id="RPF22988.1"/>
    </source>
</evidence>
<reference evidence="2 3" key="1">
    <citation type="submission" date="2018-11" db="EMBL/GenBank/DDBJ databases">
        <title>Sequencing the genomes of 1000 actinobacteria strains.</title>
        <authorList>
            <person name="Klenk H.-P."/>
        </authorList>
    </citation>
    <scope>NUCLEOTIDE SEQUENCE [LARGE SCALE GENOMIC DNA]</scope>
    <source>
        <strain evidence="2 3">DSM 15700</strain>
    </source>
</reference>
<protein>
    <submittedName>
        <fullName evidence="2">MarR family transcriptional regulator</fullName>
    </submittedName>
</protein>
<name>A0A3N4ZAU2_9MICO</name>
<dbReference type="Gene3D" id="1.10.10.10">
    <property type="entry name" value="Winged helix-like DNA-binding domain superfamily/Winged helix DNA-binding domain"/>
    <property type="match status" value="1"/>
</dbReference>
<dbReference type="SMART" id="SM00347">
    <property type="entry name" value="HTH_MARR"/>
    <property type="match status" value="1"/>
</dbReference>
<dbReference type="SUPFAM" id="SSF46785">
    <property type="entry name" value="Winged helix' DNA-binding domain"/>
    <property type="match status" value="1"/>
</dbReference>
<dbReference type="PRINTS" id="PR00598">
    <property type="entry name" value="HTHMARR"/>
</dbReference>
<organism evidence="2 3">
    <name type="scientific">Myceligenerans xiligouense</name>
    <dbReference type="NCBI Taxonomy" id="253184"/>
    <lineage>
        <taxon>Bacteria</taxon>
        <taxon>Bacillati</taxon>
        <taxon>Actinomycetota</taxon>
        <taxon>Actinomycetes</taxon>
        <taxon>Micrococcales</taxon>
        <taxon>Promicromonosporaceae</taxon>
        <taxon>Myceligenerans</taxon>
    </lineage>
</organism>
<evidence type="ECO:0000259" key="1">
    <source>
        <dbReference type="PROSITE" id="PS50995"/>
    </source>
</evidence>
<comment type="caution">
    <text evidence="2">The sequence shown here is derived from an EMBL/GenBank/DDBJ whole genome shotgun (WGS) entry which is preliminary data.</text>
</comment>
<dbReference type="RefSeq" id="WP_123815832.1">
    <property type="nucleotide sequence ID" value="NZ_RKQZ01000001.1"/>
</dbReference>
<dbReference type="Proteomes" id="UP000280501">
    <property type="component" value="Unassembled WGS sequence"/>
</dbReference>
<accession>A0A3N4ZAU2</accession>
<dbReference type="OrthoDB" id="8635520at2"/>
<dbReference type="PROSITE" id="PS50995">
    <property type="entry name" value="HTH_MARR_2"/>
    <property type="match status" value="1"/>
</dbReference>
<dbReference type="Pfam" id="PF12802">
    <property type="entry name" value="MarR_2"/>
    <property type="match status" value="1"/>
</dbReference>
<dbReference type="AlphaFoldDB" id="A0A3N4ZAU2"/>
<evidence type="ECO:0000313" key="3">
    <source>
        <dbReference type="Proteomes" id="UP000280501"/>
    </source>
</evidence>
<dbReference type="EMBL" id="RKQZ01000001">
    <property type="protein sequence ID" value="RPF22988.1"/>
    <property type="molecule type" value="Genomic_DNA"/>
</dbReference>
<dbReference type="InterPro" id="IPR036390">
    <property type="entry name" value="WH_DNA-bd_sf"/>
</dbReference>
<dbReference type="InterPro" id="IPR039422">
    <property type="entry name" value="MarR/SlyA-like"/>
</dbReference>
<feature type="domain" description="HTH marR-type" evidence="1">
    <location>
        <begin position="1"/>
        <end position="150"/>
    </location>
</feature>
<sequence>MGETNGVHWLDRDQQTAWRSFLAGNARFFEALSAAHDAELDLSLGEYTLLVQLSEQPDRTQRMSALADGLVLSRSRLTHTVTRMEARGLVSRCPADGDRRGVNCRMTDLGYAALVNAAPGHVRAVRRLLVDVLDPDEMAALGRIMGKIGVAARGELAAAPRGC</sequence>
<dbReference type="InterPro" id="IPR000835">
    <property type="entry name" value="HTH_MarR-typ"/>
</dbReference>